<dbReference type="OrthoDB" id="2121618at2759"/>
<proteinExistence type="predicted"/>
<evidence type="ECO:0000313" key="3">
    <source>
        <dbReference type="Proteomes" id="UP000230750"/>
    </source>
</evidence>
<protein>
    <recommendedName>
        <fullName evidence="4">EF-hand domain-containing protein</fullName>
    </recommendedName>
</protein>
<dbReference type="PANTHER" id="PTHR35538:SF6">
    <property type="entry name" value="EF-HAND DOMAIN-CONTAINING PROTEIN"/>
    <property type="match status" value="1"/>
</dbReference>
<evidence type="ECO:0000256" key="1">
    <source>
        <dbReference type="SAM" id="MobiDB-lite"/>
    </source>
</evidence>
<keyword evidence="3" id="KW-1185">Reference proteome</keyword>
<dbReference type="Proteomes" id="UP000230750">
    <property type="component" value="Unassembled WGS sequence"/>
</dbReference>
<dbReference type="PANTHER" id="PTHR35538">
    <property type="entry name" value="LIG_CHAN-GLU_BD DOMAIN-CONTAINING PROTEIN"/>
    <property type="match status" value="1"/>
</dbReference>
<sequence>MKPPERSGGDESGATPLPPPVKDAAFAAQQERERLAEERRQKAYDMFERLKDKRFLPKNLTRRTTFKEAAKNKVQGYQGWLAQFFIINEDKSKMYRQVFSTESQMISSWLASCLISRVRQNMSPKTELVLFDTGDKRLQWNYDLPYRFRTSGHTISVHSLVVRVSAYRAEGPWFESRWRLKVFSLLNEDDDGYLSCFETLMALKGISGAQKLTEKEESYIIRVLELAEYSISQGTDFKLFSVLAALSQKIVSIDTWVRNLINSMDLTTLEWKITKAKELFEWCVEEDSRSLRLEKLLVELKAGGVSENHQEEVRLTVGSKESWDLIDFLSYLPLFIMTTIQW</sequence>
<gene>
    <name evidence="2" type="ORF">BSL78_24766</name>
</gene>
<reference evidence="2 3" key="1">
    <citation type="journal article" date="2017" name="PLoS Biol.">
        <title>The sea cucumber genome provides insights into morphological evolution and visceral regeneration.</title>
        <authorList>
            <person name="Zhang X."/>
            <person name="Sun L."/>
            <person name="Yuan J."/>
            <person name="Sun Y."/>
            <person name="Gao Y."/>
            <person name="Zhang L."/>
            <person name="Li S."/>
            <person name="Dai H."/>
            <person name="Hamel J.F."/>
            <person name="Liu C."/>
            <person name="Yu Y."/>
            <person name="Liu S."/>
            <person name="Lin W."/>
            <person name="Guo K."/>
            <person name="Jin S."/>
            <person name="Xu P."/>
            <person name="Storey K.B."/>
            <person name="Huan P."/>
            <person name="Zhang T."/>
            <person name="Zhou Y."/>
            <person name="Zhang J."/>
            <person name="Lin C."/>
            <person name="Li X."/>
            <person name="Xing L."/>
            <person name="Huo D."/>
            <person name="Sun M."/>
            <person name="Wang L."/>
            <person name="Mercier A."/>
            <person name="Li F."/>
            <person name="Yang H."/>
            <person name="Xiang J."/>
        </authorList>
    </citation>
    <scope>NUCLEOTIDE SEQUENCE [LARGE SCALE GENOMIC DNA]</scope>
    <source>
        <strain evidence="2">Shaxun</strain>
        <tissue evidence="2">Muscle</tissue>
    </source>
</reference>
<evidence type="ECO:0000313" key="2">
    <source>
        <dbReference type="EMBL" id="PIK38398.1"/>
    </source>
</evidence>
<feature type="region of interest" description="Disordered" evidence="1">
    <location>
        <begin position="1"/>
        <end position="21"/>
    </location>
</feature>
<dbReference type="EMBL" id="MRZV01001364">
    <property type="protein sequence ID" value="PIK38398.1"/>
    <property type="molecule type" value="Genomic_DNA"/>
</dbReference>
<organism evidence="2 3">
    <name type="scientific">Stichopus japonicus</name>
    <name type="common">Sea cucumber</name>
    <dbReference type="NCBI Taxonomy" id="307972"/>
    <lineage>
        <taxon>Eukaryota</taxon>
        <taxon>Metazoa</taxon>
        <taxon>Echinodermata</taxon>
        <taxon>Eleutherozoa</taxon>
        <taxon>Echinozoa</taxon>
        <taxon>Holothuroidea</taxon>
        <taxon>Aspidochirotacea</taxon>
        <taxon>Aspidochirotida</taxon>
        <taxon>Stichopodidae</taxon>
        <taxon>Apostichopus</taxon>
    </lineage>
</organism>
<dbReference type="AlphaFoldDB" id="A0A2G8JRR3"/>
<accession>A0A2G8JRR3</accession>
<evidence type="ECO:0008006" key="4">
    <source>
        <dbReference type="Google" id="ProtNLM"/>
    </source>
</evidence>
<dbReference type="STRING" id="307972.A0A2G8JRR3"/>
<name>A0A2G8JRR3_STIJA</name>
<comment type="caution">
    <text evidence="2">The sequence shown here is derived from an EMBL/GenBank/DDBJ whole genome shotgun (WGS) entry which is preliminary data.</text>
</comment>